<dbReference type="EMBL" id="KV454409">
    <property type="protein sequence ID" value="ODQ65826.1"/>
    <property type="molecule type" value="Genomic_DNA"/>
</dbReference>
<evidence type="ECO:0000256" key="1">
    <source>
        <dbReference type="ARBA" id="ARBA00002069"/>
    </source>
</evidence>
<dbReference type="GO" id="GO:0031083">
    <property type="term" value="C:BLOC-1 complex"/>
    <property type="evidence" value="ECO:0007669"/>
    <property type="project" value="TreeGrafter"/>
</dbReference>
<dbReference type="GO" id="GO:0032880">
    <property type="term" value="P:regulation of protein localization"/>
    <property type="evidence" value="ECO:0007669"/>
    <property type="project" value="TreeGrafter"/>
</dbReference>
<feature type="compositionally biased region" description="Polar residues" evidence="8">
    <location>
        <begin position="16"/>
        <end position="25"/>
    </location>
</feature>
<evidence type="ECO:0000313" key="10">
    <source>
        <dbReference type="EMBL" id="ODQ65826.1"/>
    </source>
</evidence>
<evidence type="ECO:0000256" key="2">
    <source>
        <dbReference type="ARBA" id="ARBA00004177"/>
    </source>
</evidence>
<evidence type="ECO:0000256" key="8">
    <source>
        <dbReference type="SAM" id="MobiDB-lite"/>
    </source>
</evidence>
<dbReference type="AlphaFoldDB" id="A0A1E3PK63"/>
<evidence type="ECO:0000256" key="6">
    <source>
        <dbReference type="ARBA" id="ARBA00022753"/>
    </source>
</evidence>
<name>A0A1E3PK63_9ASCO</name>
<comment type="subcellular location">
    <subcellularLocation>
        <location evidence="2">Endosome</location>
    </subcellularLocation>
</comment>
<evidence type="ECO:0000256" key="7">
    <source>
        <dbReference type="ARBA" id="ARBA00029808"/>
    </source>
</evidence>
<dbReference type="InterPro" id="IPR019371">
    <property type="entry name" value="KxDL_dom"/>
</dbReference>
<proteinExistence type="inferred from homology"/>
<evidence type="ECO:0000256" key="3">
    <source>
        <dbReference type="ARBA" id="ARBA00005913"/>
    </source>
</evidence>
<organism evidence="10 11">
    <name type="scientific">Nadsonia fulvescens var. elongata DSM 6958</name>
    <dbReference type="NCBI Taxonomy" id="857566"/>
    <lineage>
        <taxon>Eukaryota</taxon>
        <taxon>Fungi</taxon>
        <taxon>Dikarya</taxon>
        <taxon>Ascomycota</taxon>
        <taxon>Saccharomycotina</taxon>
        <taxon>Dipodascomycetes</taxon>
        <taxon>Dipodascales</taxon>
        <taxon>Dipodascales incertae sedis</taxon>
        <taxon>Nadsonia</taxon>
    </lineage>
</organism>
<reference evidence="10 11" key="1">
    <citation type="journal article" date="2016" name="Proc. Natl. Acad. Sci. U.S.A.">
        <title>Comparative genomics of biotechnologically important yeasts.</title>
        <authorList>
            <person name="Riley R."/>
            <person name="Haridas S."/>
            <person name="Wolfe K.H."/>
            <person name="Lopes M.R."/>
            <person name="Hittinger C.T."/>
            <person name="Goeker M."/>
            <person name="Salamov A.A."/>
            <person name="Wisecaver J.H."/>
            <person name="Long T.M."/>
            <person name="Calvey C.H."/>
            <person name="Aerts A.L."/>
            <person name="Barry K.W."/>
            <person name="Choi C."/>
            <person name="Clum A."/>
            <person name="Coughlan A.Y."/>
            <person name="Deshpande S."/>
            <person name="Douglass A.P."/>
            <person name="Hanson S.J."/>
            <person name="Klenk H.-P."/>
            <person name="LaButti K.M."/>
            <person name="Lapidus A."/>
            <person name="Lindquist E.A."/>
            <person name="Lipzen A.M."/>
            <person name="Meier-Kolthoff J.P."/>
            <person name="Ohm R.A."/>
            <person name="Otillar R.P."/>
            <person name="Pangilinan J.L."/>
            <person name="Peng Y."/>
            <person name="Rokas A."/>
            <person name="Rosa C.A."/>
            <person name="Scheuner C."/>
            <person name="Sibirny A.A."/>
            <person name="Slot J.C."/>
            <person name="Stielow J.B."/>
            <person name="Sun H."/>
            <person name="Kurtzman C.P."/>
            <person name="Blackwell M."/>
            <person name="Grigoriev I.V."/>
            <person name="Jeffries T.W."/>
        </authorList>
    </citation>
    <scope>NUCLEOTIDE SEQUENCE [LARGE SCALE GENOMIC DNA]</scope>
    <source>
        <strain evidence="10 11">DSM 6958</strain>
    </source>
</reference>
<feature type="compositionally biased region" description="Low complexity" evidence="8">
    <location>
        <begin position="74"/>
        <end position="91"/>
    </location>
</feature>
<dbReference type="Proteomes" id="UP000095009">
    <property type="component" value="Unassembled WGS sequence"/>
</dbReference>
<evidence type="ECO:0000313" key="11">
    <source>
        <dbReference type="Proteomes" id="UP000095009"/>
    </source>
</evidence>
<dbReference type="PANTHER" id="PTHR37787">
    <property type="entry name" value="BIOGENESIS OF LYSOSOME-RELATED ORGANELLES COMPLEX 1 SUBUNIT KXD1"/>
    <property type="match status" value="1"/>
</dbReference>
<dbReference type="GO" id="GO:0007032">
    <property type="term" value="P:endosome organization"/>
    <property type="evidence" value="ECO:0007669"/>
    <property type="project" value="TreeGrafter"/>
</dbReference>
<dbReference type="PANTHER" id="PTHR37787:SF1">
    <property type="entry name" value="BIOGENESIS OF LYSOSOME-RELATED ORGANELLES COMPLEX 1 SUBUNIT KXD1"/>
    <property type="match status" value="1"/>
</dbReference>
<accession>A0A1E3PK63</accession>
<feature type="domain" description="KxDL" evidence="9">
    <location>
        <begin position="112"/>
        <end position="196"/>
    </location>
</feature>
<keyword evidence="11" id="KW-1185">Reference proteome</keyword>
<comment type="function">
    <text evidence="1">Component of the biogenesis of lysosome-related organelles complex-1 (BLOC-1) involved in endosomal cargo sorting.</text>
</comment>
<gene>
    <name evidence="10" type="ORF">NADFUDRAFT_51103</name>
</gene>
<dbReference type="OrthoDB" id="4089816at2759"/>
<dbReference type="InterPro" id="IPR051390">
    <property type="entry name" value="BLOC-1_subunit_KXD1"/>
</dbReference>
<keyword evidence="6" id="KW-0967">Endosome</keyword>
<sequence length="211" mass="23762">MNVQLHESLEKISLEINPSQTLSSTDRLEPSQEDDQECGGTDRVDTSQVDSTEEENLNQNQERHNKPIGTKFFSYSDDNSSSNSASSYAGSGDLGKRQPAEFVPSEYLTEAFLNSVDLTELDKAIVIQTKTSALINAKTTEVEKLRQGAISRLTNLRKLFQDGARNLRQTEKDLTWASKKVKLLQARMKTDHPIEYNKAVTKICERDNVDY</sequence>
<evidence type="ECO:0000259" key="9">
    <source>
        <dbReference type="Pfam" id="PF10241"/>
    </source>
</evidence>
<feature type="region of interest" description="Disordered" evidence="8">
    <location>
        <begin position="15"/>
        <end position="96"/>
    </location>
</feature>
<dbReference type="GO" id="GO:0005768">
    <property type="term" value="C:endosome"/>
    <property type="evidence" value="ECO:0007669"/>
    <property type="project" value="UniProtKB-SubCell"/>
</dbReference>
<evidence type="ECO:0000256" key="4">
    <source>
        <dbReference type="ARBA" id="ARBA00016207"/>
    </source>
</evidence>
<protein>
    <recommendedName>
        <fullName evidence="4">Biogenesis of lysosome-related organelles complex 1 subunit KXD1</fullName>
    </recommendedName>
    <alternativeName>
        <fullName evidence="7">KxDL homolog</fullName>
    </alternativeName>
</protein>
<dbReference type="Pfam" id="PF10241">
    <property type="entry name" value="KxDL"/>
    <property type="match status" value="1"/>
</dbReference>
<comment type="similarity">
    <text evidence="3">Belongs to the KXD1 family.</text>
</comment>
<evidence type="ECO:0000256" key="5">
    <source>
        <dbReference type="ARBA" id="ARBA00022448"/>
    </source>
</evidence>
<keyword evidence="5" id="KW-0813">Transport</keyword>